<dbReference type="EMBL" id="LT859958">
    <property type="protein sequence ID" value="SMX54392.1"/>
    <property type="molecule type" value="Genomic_DNA"/>
</dbReference>
<dbReference type="GO" id="GO:0005886">
    <property type="term" value="C:plasma membrane"/>
    <property type="evidence" value="ECO:0007669"/>
    <property type="project" value="UniProtKB-SubCell"/>
</dbReference>
<dbReference type="Pfam" id="PF00005">
    <property type="entry name" value="ABC_tran"/>
    <property type="match status" value="2"/>
</dbReference>
<evidence type="ECO:0000313" key="11">
    <source>
        <dbReference type="Proteomes" id="UP000195514"/>
    </source>
</evidence>
<dbReference type="PROSITE" id="PS50893">
    <property type="entry name" value="ABC_TRANSPORTER_2"/>
    <property type="match status" value="2"/>
</dbReference>
<accession>A0A1Y6K3V3</accession>
<keyword evidence="5" id="KW-0547">Nucleotide-binding</keyword>
<comment type="subcellular location">
    <subcellularLocation>
        <location evidence="1">Cell membrane</location>
        <topology evidence="1">Peripheral membrane protein</topology>
    </subcellularLocation>
</comment>
<dbReference type="SMART" id="SM00382">
    <property type="entry name" value="AAA"/>
    <property type="match status" value="1"/>
</dbReference>
<dbReference type="SUPFAM" id="SSF52540">
    <property type="entry name" value="P-loop containing nucleoside triphosphate hydrolases"/>
    <property type="match status" value="2"/>
</dbReference>
<keyword evidence="10" id="KW-0378">Hydrolase</keyword>
<dbReference type="Proteomes" id="UP000195514">
    <property type="component" value="Chromosome I"/>
</dbReference>
<dbReference type="Gene3D" id="3.40.50.300">
    <property type="entry name" value="P-loop containing nucleotide triphosphate hydrolases"/>
    <property type="match status" value="2"/>
</dbReference>
<keyword evidence="3" id="KW-1003">Cell membrane</keyword>
<keyword evidence="7" id="KW-1278">Translocase</keyword>
<dbReference type="CDD" id="cd03215">
    <property type="entry name" value="ABC_Carb_Monos_II"/>
    <property type="match status" value="1"/>
</dbReference>
<dbReference type="EC" id="3.6.3.17" evidence="10"/>
<evidence type="ECO:0000256" key="5">
    <source>
        <dbReference type="ARBA" id="ARBA00022741"/>
    </source>
</evidence>
<dbReference type="GO" id="GO:0016887">
    <property type="term" value="F:ATP hydrolysis activity"/>
    <property type="evidence" value="ECO:0007669"/>
    <property type="project" value="InterPro"/>
</dbReference>
<dbReference type="InterPro" id="IPR050107">
    <property type="entry name" value="ABC_carbohydrate_import_ATPase"/>
</dbReference>
<dbReference type="GO" id="GO:0005524">
    <property type="term" value="F:ATP binding"/>
    <property type="evidence" value="ECO:0007669"/>
    <property type="project" value="UniProtKB-KW"/>
</dbReference>
<feature type="domain" description="ABC transporter" evidence="9">
    <location>
        <begin position="17"/>
        <end position="252"/>
    </location>
</feature>
<evidence type="ECO:0000313" key="10">
    <source>
        <dbReference type="EMBL" id="SMX54392.1"/>
    </source>
</evidence>
<dbReference type="InterPro" id="IPR027417">
    <property type="entry name" value="P-loop_NTPase"/>
</dbReference>
<evidence type="ECO:0000256" key="7">
    <source>
        <dbReference type="ARBA" id="ARBA00022967"/>
    </source>
</evidence>
<name>A0A1Y6K3V3_9CHLR</name>
<organism evidence="10 11">
    <name type="scientific">Candidatus Brevifilum fermentans</name>
    <dbReference type="NCBI Taxonomy" id="1986204"/>
    <lineage>
        <taxon>Bacteria</taxon>
        <taxon>Bacillati</taxon>
        <taxon>Chloroflexota</taxon>
        <taxon>Anaerolineae</taxon>
        <taxon>Anaerolineales</taxon>
        <taxon>Anaerolineaceae</taxon>
        <taxon>Candidatus Brevifilum</taxon>
    </lineage>
</organism>
<evidence type="ECO:0000256" key="2">
    <source>
        <dbReference type="ARBA" id="ARBA00022448"/>
    </source>
</evidence>
<keyword evidence="8" id="KW-0472">Membrane</keyword>
<dbReference type="InterPro" id="IPR003593">
    <property type="entry name" value="AAA+_ATPase"/>
</dbReference>
<gene>
    <name evidence="10" type="primary">tsgD</name>
    <name evidence="10" type="ORF">CFX1CAM_1327</name>
</gene>
<dbReference type="InterPro" id="IPR003439">
    <property type="entry name" value="ABC_transporter-like_ATP-bd"/>
</dbReference>
<protein>
    <submittedName>
        <fullName evidence="10">Glucose import ATP-binding protein TsgD13</fullName>
        <ecNumber evidence="10">3.6.3.17</ecNumber>
    </submittedName>
</protein>
<dbReference type="RefSeq" id="WP_087862240.1">
    <property type="nucleotide sequence ID" value="NZ_LT859958.1"/>
</dbReference>
<dbReference type="FunFam" id="3.40.50.300:FF:000127">
    <property type="entry name" value="Ribose import ATP-binding protein RbsA"/>
    <property type="match status" value="1"/>
</dbReference>
<evidence type="ECO:0000256" key="6">
    <source>
        <dbReference type="ARBA" id="ARBA00022840"/>
    </source>
</evidence>
<dbReference type="KEGG" id="abat:CFX1CAM_1327"/>
<proteinExistence type="predicted"/>
<evidence type="ECO:0000256" key="1">
    <source>
        <dbReference type="ARBA" id="ARBA00004202"/>
    </source>
</evidence>
<reference evidence="11" key="1">
    <citation type="submission" date="2017-05" db="EMBL/GenBank/DDBJ databases">
        <authorList>
            <person name="Kirkegaard R."/>
            <person name="Mcilroy J S."/>
        </authorList>
    </citation>
    <scope>NUCLEOTIDE SEQUENCE [LARGE SCALE GENOMIC DNA]</scope>
</reference>
<keyword evidence="11" id="KW-1185">Reference proteome</keyword>
<dbReference type="AlphaFoldDB" id="A0A1Y6K3V3"/>
<keyword evidence="4" id="KW-0677">Repeat</keyword>
<keyword evidence="2" id="KW-0813">Transport</keyword>
<keyword evidence="6 10" id="KW-0067">ATP-binding</keyword>
<dbReference type="PANTHER" id="PTHR43790">
    <property type="entry name" value="CARBOHYDRATE TRANSPORT ATP-BINDING PROTEIN MG119-RELATED"/>
    <property type="match status" value="1"/>
</dbReference>
<evidence type="ECO:0000256" key="3">
    <source>
        <dbReference type="ARBA" id="ARBA00022475"/>
    </source>
</evidence>
<evidence type="ECO:0000259" key="9">
    <source>
        <dbReference type="PROSITE" id="PS50893"/>
    </source>
</evidence>
<sequence>MTGTNILPSEGPIIRTMKMVNITKRFPGVLANENVDFDVNAHEVHALLGENGAGKSTLMKILYGMYQQDSGDIFINDNLVKITSPTHAINLGIGMIHQHFMLVDTLTVTENVALGLKSSRAFLTDLDVVANRIQALAKTYGLQIDPDAYIWQLSVGQQQRVEIIKALYRGAALLILDEPTAVLTPQEVDELFAIMRQMAKDGYALIFISHKLHEVIDISHRVTVLRNGKNMGTRPTSEVTKADLANWMVGHQIDFITTTKRIERGGVGLKLENISCGSDRGTVGLSEVNLDVYCGEILGLAGVSGNGQRELAEVMAGLRKPTSGLIYLHGEDVTNFDPDRLIRKMLSYIPEERMRDGMIGNFSVSENLILREHAQPKFSTKSGFLKPKEIILHSIRMIQQFKIKTPSQKTLAKSLSGGNIQKVVLARELSRKPGAIIAAQPTRGLDIGAAEYVREQLISQRNDGTAVLLISEDLDEIFALSDRIAVIYEGKIMGILDRDQATREKVGLLMAGIREEDHQDVPL</sequence>
<dbReference type="OrthoDB" id="9771863at2"/>
<dbReference type="InterPro" id="IPR017871">
    <property type="entry name" value="ABC_transporter-like_CS"/>
</dbReference>
<dbReference type="PROSITE" id="PS00211">
    <property type="entry name" value="ABC_TRANSPORTER_1"/>
    <property type="match status" value="2"/>
</dbReference>
<dbReference type="CDD" id="cd03216">
    <property type="entry name" value="ABC_Carb_Monos_I"/>
    <property type="match status" value="1"/>
</dbReference>
<evidence type="ECO:0000256" key="8">
    <source>
        <dbReference type="ARBA" id="ARBA00023136"/>
    </source>
</evidence>
<feature type="domain" description="ABC transporter" evidence="9">
    <location>
        <begin position="269"/>
        <end position="514"/>
    </location>
</feature>
<dbReference type="PANTHER" id="PTHR43790:SF4">
    <property type="entry name" value="GUANOSINE IMPORT ATP-BINDING PROTEIN NUPO"/>
    <property type="match status" value="1"/>
</dbReference>
<evidence type="ECO:0000256" key="4">
    <source>
        <dbReference type="ARBA" id="ARBA00022737"/>
    </source>
</evidence>